<gene>
    <name evidence="1" type="ORF">UY48_C0005G0033</name>
</gene>
<protein>
    <submittedName>
        <fullName evidence="1">Uncharacterized protein</fullName>
    </submittedName>
</protein>
<evidence type="ECO:0000313" key="2">
    <source>
        <dbReference type="Proteomes" id="UP000034588"/>
    </source>
</evidence>
<proteinExistence type="predicted"/>
<accession>A0A0G1YDN1</accession>
<dbReference type="Proteomes" id="UP000034588">
    <property type="component" value="Unassembled WGS sequence"/>
</dbReference>
<sequence length="125" mass="13994">MCENDKERLELVALHWCKRHNVQIYFQQGEKEDKIKVVFRYDGLDSRACATTLADAALAAIQDMAANFDSVTARAVEKLDQKIEIHAEAMRKAGLCKIAVTEADAALQKAKESLAAILAFRDEIR</sequence>
<comment type="caution">
    <text evidence="1">The sequence shown here is derived from an EMBL/GenBank/DDBJ whole genome shotgun (WGS) entry which is preliminary data.</text>
</comment>
<organism evidence="1 2">
    <name type="scientific">Candidatus Gottesmanbacteria bacterium GW2011_GWB1_49_7</name>
    <dbReference type="NCBI Taxonomy" id="1618448"/>
    <lineage>
        <taxon>Bacteria</taxon>
        <taxon>Candidatus Gottesmaniibacteriota</taxon>
    </lineage>
</organism>
<evidence type="ECO:0000313" key="1">
    <source>
        <dbReference type="EMBL" id="KKW13077.1"/>
    </source>
</evidence>
<name>A0A0G1YDN1_9BACT</name>
<dbReference type="AlphaFoldDB" id="A0A0G1YDN1"/>
<dbReference type="EMBL" id="LCQD01000005">
    <property type="protein sequence ID" value="KKW13077.1"/>
    <property type="molecule type" value="Genomic_DNA"/>
</dbReference>
<reference evidence="1 2" key="1">
    <citation type="journal article" date="2015" name="Nature">
        <title>rRNA introns, odd ribosomes, and small enigmatic genomes across a large radiation of phyla.</title>
        <authorList>
            <person name="Brown C.T."/>
            <person name="Hug L.A."/>
            <person name="Thomas B.C."/>
            <person name="Sharon I."/>
            <person name="Castelle C.J."/>
            <person name="Singh A."/>
            <person name="Wilkins M.J."/>
            <person name="Williams K.H."/>
            <person name="Banfield J.F."/>
        </authorList>
    </citation>
    <scope>NUCLEOTIDE SEQUENCE [LARGE SCALE GENOMIC DNA]</scope>
</reference>